<name>A0A0F7CGD2_PAEDU</name>
<dbReference type="Proteomes" id="UP000034189">
    <property type="component" value="Chromosome"/>
</dbReference>
<dbReference type="HOGENOM" id="CLU_076318_1_1_9"/>
<dbReference type="Pfam" id="PF04463">
    <property type="entry name" value="2-thiour_desulf"/>
    <property type="match status" value="1"/>
</dbReference>
<reference evidence="1 2" key="2">
    <citation type="journal article" date="2016" name="Genome Announc.">
        <title>Genome Sequence of a Gram-Positive Diazotroph, Paenibacillus durus Type Strain ATCC 35681.</title>
        <authorList>
            <person name="Halim M.A."/>
            <person name="Rahman A.Y."/>
            <person name="Sim K.S."/>
            <person name="Yam H.C."/>
            <person name="Rahim A.A."/>
            <person name="Ghazali A.H."/>
            <person name="Najimudin N."/>
        </authorList>
    </citation>
    <scope>NUCLEOTIDE SEQUENCE [LARGE SCALE GENOMIC DNA]</scope>
    <source>
        <strain evidence="1 2">ATCC 35681</strain>
    </source>
</reference>
<proteinExistence type="predicted"/>
<evidence type="ECO:0000313" key="2">
    <source>
        <dbReference type="Proteomes" id="UP000034189"/>
    </source>
</evidence>
<organism evidence="1 2">
    <name type="scientific">Paenibacillus durus ATCC 35681</name>
    <dbReference type="NCBI Taxonomy" id="1333534"/>
    <lineage>
        <taxon>Bacteria</taxon>
        <taxon>Bacillati</taxon>
        <taxon>Bacillota</taxon>
        <taxon>Bacilli</taxon>
        <taxon>Bacillales</taxon>
        <taxon>Paenibacillaceae</taxon>
        <taxon>Paenibacillus</taxon>
    </lineage>
</organism>
<dbReference type="PATRIC" id="fig|1333534.5.peg.300"/>
<dbReference type="PANTHER" id="PTHR30087:SF1">
    <property type="entry name" value="HYPOTHETICAL CYTOSOLIC PROTEIN"/>
    <property type="match status" value="1"/>
</dbReference>
<gene>
    <name evidence="1" type="ORF">VK70_01360</name>
</gene>
<dbReference type="InterPro" id="IPR007553">
    <property type="entry name" value="2-thiour_desulf"/>
</dbReference>
<accession>A0A0F7CGD2</accession>
<evidence type="ECO:0000313" key="1">
    <source>
        <dbReference type="EMBL" id="AKG33421.1"/>
    </source>
</evidence>
<dbReference type="RefSeq" id="WP_025699523.1">
    <property type="nucleotide sequence ID" value="NZ_ASQQ01000683.1"/>
</dbReference>
<dbReference type="OrthoDB" id="9797779at2"/>
<protein>
    <submittedName>
        <fullName evidence="1">Uncharacterized protein</fullName>
    </submittedName>
</protein>
<dbReference type="EMBL" id="CP011114">
    <property type="protein sequence ID" value="AKG33421.1"/>
    <property type="molecule type" value="Genomic_DNA"/>
</dbReference>
<sequence>MIIVSSCLAGVECRYDGSHNVVDKLQKLARENKAVLVCPEVLGGCSTPREPAEIVGGTGEDVLAGNAKVLDRSGRDVTALFVAGAYKALETARKHNASLIVLKENSPSCGSGMIYDGRFAGSKIPGEGVTAALLRREGFKVISEKEFASGEFDARYN</sequence>
<dbReference type="PANTHER" id="PTHR30087">
    <property type="entry name" value="INNER MEMBRANE PROTEIN"/>
    <property type="match status" value="1"/>
</dbReference>
<dbReference type="AlphaFoldDB" id="A0A0F7CGD2"/>
<reference evidence="1 2" key="1">
    <citation type="submission" date="2015-03" db="EMBL/GenBank/DDBJ databases">
        <authorList>
            <person name="Abdul Halim M."/>
        </authorList>
    </citation>
    <scope>NUCLEOTIDE SEQUENCE [LARGE SCALE GENOMIC DNA]</scope>
    <source>
        <strain evidence="1 2">ATCC 35681</strain>
    </source>
</reference>